<dbReference type="EMBL" id="QETA01000012">
    <property type="protein sequence ID" value="PWF20862.1"/>
    <property type="molecule type" value="Genomic_DNA"/>
</dbReference>
<dbReference type="PROSITE" id="PS00105">
    <property type="entry name" value="AA_TRANSFER_CLASS_1"/>
    <property type="match status" value="1"/>
</dbReference>
<name>A0A2V1JTB6_9BURK</name>
<dbReference type="SUPFAM" id="SSF53383">
    <property type="entry name" value="PLP-dependent transferases"/>
    <property type="match status" value="1"/>
</dbReference>
<evidence type="ECO:0000313" key="9">
    <source>
        <dbReference type="Proteomes" id="UP000245212"/>
    </source>
</evidence>
<dbReference type="GO" id="GO:0006520">
    <property type="term" value="P:amino acid metabolic process"/>
    <property type="evidence" value="ECO:0007669"/>
    <property type="project" value="InterPro"/>
</dbReference>
<accession>A0A2V1JTB6</accession>
<dbReference type="PANTHER" id="PTHR46383">
    <property type="entry name" value="ASPARTATE AMINOTRANSFERASE"/>
    <property type="match status" value="1"/>
</dbReference>
<evidence type="ECO:0000256" key="1">
    <source>
        <dbReference type="ARBA" id="ARBA00001933"/>
    </source>
</evidence>
<dbReference type="CDD" id="cd00609">
    <property type="entry name" value="AAT_like"/>
    <property type="match status" value="1"/>
</dbReference>
<comment type="caution">
    <text evidence="8">The sequence shown here is derived from an EMBL/GenBank/DDBJ whole genome shotgun (WGS) entry which is preliminary data.</text>
</comment>
<dbReference type="InterPro" id="IPR004839">
    <property type="entry name" value="Aminotransferase_I/II_large"/>
</dbReference>
<dbReference type="EC" id="2.6.1.-" evidence="6"/>
<dbReference type="InterPro" id="IPR004838">
    <property type="entry name" value="NHTrfase_class1_PyrdxlP-BS"/>
</dbReference>
<evidence type="ECO:0000256" key="6">
    <source>
        <dbReference type="RuleBase" id="RU000481"/>
    </source>
</evidence>
<dbReference type="InterPro" id="IPR015422">
    <property type="entry name" value="PyrdxlP-dep_Trfase_small"/>
</dbReference>
<keyword evidence="4 6" id="KW-0808">Transferase</keyword>
<evidence type="ECO:0000313" key="8">
    <source>
        <dbReference type="EMBL" id="PWF20862.1"/>
    </source>
</evidence>
<dbReference type="Gene3D" id="3.90.1150.10">
    <property type="entry name" value="Aspartate Aminotransferase, domain 1"/>
    <property type="match status" value="1"/>
</dbReference>
<dbReference type="InterPro" id="IPR015421">
    <property type="entry name" value="PyrdxlP-dep_Trfase_major"/>
</dbReference>
<comment type="similarity">
    <text evidence="2 6">Belongs to the class-I pyridoxal-phosphate-dependent aminotransferase family.</text>
</comment>
<keyword evidence="3 6" id="KW-0032">Aminotransferase</keyword>
<dbReference type="GO" id="GO:0008483">
    <property type="term" value="F:transaminase activity"/>
    <property type="evidence" value="ECO:0007669"/>
    <property type="project" value="UniProtKB-KW"/>
</dbReference>
<reference evidence="9" key="1">
    <citation type="submission" date="2018-05" db="EMBL/GenBank/DDBJ databases">
        <authorList>
            <person name="Li Y."/>
        </authorList>
    </citation>
    <scope>NUCLEOTIDE SEQUENCE [LARGE SCALE GENOMIC DNA]</scope>
    <source>
        <strain evidence="9">3d-2-2</strain>
    </source>
</reference>
<evidence type="ECO:0000256" key="2">
    <source>
        <dbReference type="ARBA" id="ARBA00007441"/>
    </source>
</evidence>
<evidence type="ECO:0000256" key="3">
    <source>
        <dbReference type="ARBA" id="ARBA00022576"/>
    </source>
</evidence>
<protein>
    <recommendedName>
        <fullName evidence="6">Aminotransferase</fullName>
        <ecNumber evidence="6">2.6.1.-</ecNumber>
    </recommendedName>
</protein>
<feature type="domain" description="Aminotransferase class I/classII large" evidence="7">
    <location>
        <begin position="39"/>
        <end position="398"/>
    </location>
</feature>
<dbReference type="Proteomes" id="UP000245212">
    <property type="component" value="Unassembled WGS sequence"/>
</dbReference>
<keyword evidence="5" id="KW-0663">Pyridoxal phosphate</keyword>
<dbReference type="PANTHER" id="PTHR46383:SF1">
    <property type="entry name" value="ASPARTATE AMINOTRANSFERASE"/>
    <property type="match status" value="1"/>
</dbReference>
<gene>
    <name evidence="8" type="ORF">DD235_16575</name>
</gene>
<dbReference type="InterPro" id="IPR015424">
    <property type="entry name" value="PyrdxlP-dep_Trfase"/>
</dbReference>
<evidence type="ECO:0000256" key="4">
    <source>
        <dbReference type="ARBA" id="ARBA00022679"/>
    </source>
</evidence>
<dbReference type="RefSeq" id="WP_109063236.1">
    <property type="nucleotide sequence ID" value="NZ_QETA01000012.1"/>
</dbReference>
<dbReference type="InterPro" id="IPR050596">
    <property type="entry name" value="AspAT/PAT-like"/>
</dbReference>
<sequence>MTSPDITTLLSRHVRTAELSPIAVASQQAARLQAQGRSIVVLTAGEPDFDTPLPIQQAAIEALARGETRYTATPGTLALRQAIARAYARDAGLTYAPDELIVSNGGKQIIYQAFKATLDEDDEVILPAPWWPTFPDSVRICGGTPVAIPTRAEDGFRITPAQLEQAIGPRTKWLLLNSPANPTGTVYPQNELQALAQVLRRHPHVLILWDEMYEQIWFTPSRPTHWLQAAPDLKERTLLVNGVSKTFAMTGWRIGWGAGPAPLVKALIAVQSQVSSGPNAFSQAAAQAALDGVAADFVLQARQAYAERARFITTALQAVPGLQPFPPQGAFFAWVGCAGWLGARTPDGRELTNDQDVSQWLLEHGVAVVHGAPYGLSPYFRLSFAASLEALEEAARRIAQAGAALTLRD</sequence>
<dbReference type="FunFam" id="3.40.640.10:FF:000033">
    <property type="entry name" value="Aspartate aminotransferase"/>
    <property type="match status" value="1"/>
</dbReference>
<comment type="cofactor">
    <cofactor evidence="1 6">
        <name>pyridoxal 5'-phosphate</name>
        <dbReference type="ChEBI" id="CHEBI:597326"/>
    </cofactor>
</comment>
<evidence type="ECO:0000259" key="7">
    <source>
        <dbReference type="Pfam" id="PF00155"/>
    </source>
</evidence>
<organism evidence="8 9">
    <name type="scientific">Corticimicrobacter populi</name>
    <dbReference type="NCBI Taxonomy" id="2175229"/>
    <lineage>
        <taxon>Bacteria</taxon>
        <taxon>Pseudomonadati</taxon>
        <taxon>Pseudomonadota</taxon>
        <taxon>Betaproteobacteria</taxon>
        <taxon>Burkholderiales</taxon>
        <taxon>Alcaligenaceae</taxon>
        <taxon>Corticimicrobacter</taxon>
    </lineage>
</organism>
<proteinExistence type="inferred from homology"/>
<dbReference type="GO" id="GO:0030170">
    <property type="term" value="F:pyridoxal phosphate binding"/>
    <property type="evidence" value="ECO:0007669"/>
    <property type="project" value="InterPro"/>
</dbReference>
<dbReference type="AlphaFoldDB" id="A0A2V1JTB6"/>
<keyword evidence="9" id="KW-1185">Reference proteome</keyword>
<evidence type="ECO:0000256" key="5">
    <source>
        <dbReference type="ARBA" id="ARBA00022898"/>
    </source>
</evidence>
<dbReference type="Pfam" id="PF00155">
    <property type="entry name" value="Aminotran_1_2"/>
    <property type="match status" value="1"/>
</dbReference>
<dbReference type="Gene3D" id="3.40.640.10">
    <property type="entry name" value="Type I PLP-dependent aspartate aminotransferase-like (Major domain)"/>
    <property type="match status" value="1"/>
</dbReference>